<protein>
    <submittedName>
        <fullName evidence="2">ImmA/IrrE family metallo-endopeptidase</fullName>
    </submittedName>
</protein>
<sequence length="145" mass="16829">MNNIRIPKLVSFLKRKYGTDDPEEIADYLGVTIIRMPLEDVVAGFYKLLKRRKYIFLNSDIDDDVFLRVVLAHELGHAIMHPKENCTFMKSKTLLLTSRIEKQANIFAAYLLIDDDMLEEFSGYTEEQFCNCTGFPSELLDLRLV</sequence>
<name>A0A414AP02_9FIRM</name>
<dbReference type="EMBL" id="QSHZ01000031">
    <property type="protein sequence ID" value="RHC51837.1"/>
    <property type="molecule type" value="Genomic_DNA"/>
</dbReference>
<dbReference type="InterPro" id="IPR010359">
    <property type="entry name" value="IrrE_HExxH"/>
</dbReference>
<dbReference type="RefSeq" id="WP_002578078.1">
    <property type="nucleotide sequence ID" value="NZ_CATZOE010000041.1"/>
</dbReference>
<feature type="domain" description="IrrE N-terminal-like" evidence="1">
    <location>
        <begin position="26"/>
        <end position="121"/>
    </location>
</feature>
<dbReference type="InterPro" id="IPR052345">
    <property type="entry name" value="Rad_response_metalloprotease"/>
</dbReference>
<proteinExistence type="predicted"/>
<dbReference type="GeneID" id="23116611"/>
<gene>
    <name evidence="2" type="ORF">DW839_23600</name>
</gene>
<dbReference type="SUPFAM" id="SSF55486">
    <property type="entry name" value="Metalloproteases ('zincins'), catalytic domain"/>
    <property type="match status" value="1"/>
</dbReference>
<dbReference type="Proteomes" id="UP000283975">
    <property type="component" value="Unassembled WGS sequence"/>
</dbReference>
<dbReference type="PANTHER" id="PTHR43236">
    <property type="entry name" value="ANTITOXIN HIGA1"/>
    <property type="match status" value="1"/>
</dbReference>
<evidence type="ECO:0000313" key="3">
    <source>
        <dbReference type="Proteomes" id="UP000283975"/>
    </source>
</evidence>
<accession>A0A414AP02</accession>
<dbReference type="PANTHER" id="PTHR43236:SF1">
    <property type="entry name" value="BLL7220 PROTEIN"/>
    <property type="match status" value="1"/>
</dbReference>
<reference evidence="2 3" key="1">
    <citation type="submission" date="2018-08" db="EMBL/GenBank/DDBJ databases">
        <title>A genome reference for cultivated species of the human gut microbiota.</title>
        <authorList>
            <person name="Zou Y."/>
            <person name="Xue W."/>
            <person name="Luo G."/>
        </authorList>
    </citation>
    <scope>NUCLEOTIDE SEQUENCE [LARGE SCALE GENOMIC DNA]</scope>
    <source>
        <strain evidence="2 3">AM35-14</strain>
    </source>
</reference>
<dbReference type="AlphaFoldDB" id="A0A414AP02"/>
<dbReference type="Gene3D" id="1.10.10.2910">
    <property type="match status" value="1"/>
</dbReference>
<dbReference type="Pfam" id="PF06114">
    <property type="entry name" value="Peptidase_M78"/>
    <property type="match status" value="1"/>
</dbReference>
<organism evidence="2 3">
    <name type="scientific">Enterocloster bolteae</name>
    <dbReference type="NCBI Taxonomy" id="208479"/>
    <lineage>
        <taxon>Bacteria</taxon>
        <taxon>Bacillati</taxon>
        <taxon>Bacillota</taxon>
        <taxon>Clostridia</taxon>
        <taxon>Lachnospirales</taxon>
        <taxon>Lachnospiraceae</taxon>
        <taxon>Enterocloster</taxon>
    </lineage>
</organism>
<comment type="caution">
    <text evidence="2">The sequence shown here is derived from an EMBL/GenBank/DDBJ whole genome shotgun (WGS) entry which is preliminary data.</text>
</comment>
<evidence type="ECO:0000313" key="2">
    <source>
        <dbReference type="EMBL" id="RHC51837.1"/>
    </source>
</evidence>
<evidence type="ECO:0000259" key="1">
    <source>
        <dbReference type="Pfam" id="PF06114"/>
    </source>
</evidence>